<proteinExistence type="predicted"/>
<dbReference type="Proteomes" id="UP000014023">
    <property type="component" value="Unassembled WGS sequence"/>
</dbReference>
<sequence length="42" mass="4807">MESRDMNIKNKEIDLSMIEEALLPNVDDAEALSVQLMPDKPY</sequence>
<name>A0A9W5Q1B2_BACCE</name>
<evidence type="ECO:0000313" key="1">
    <source>
        <dbReference type="EMBL" id="EOO64596.1"/>
    </source>
</evidence>
<reference evidence="1 2" key="1">
    <citation type="submission" date="2012-12" db="EMBL/GenBank/DDBJ databases">
        <title>The Genome Sequence of Bacillus cereus VD196.</title>
        <authorList>
            <consortium name="The Broad Institute Genome Sequencing Platform"/>
            <consortium name="The Broad Institute Genome Sequencing Center for Infectious Disease"/>
            <person name="Feldgarden M."/>
            <person name="Van der Auwera G.A."/>
            <person name="Mahillon J."/>
            <person name="Duprez V."/>
            <person name="Timmery S."/>
            <person name="Mattelet C."/>
            <person name="Dierick K."/>
            <person name="Sun M."/>
            <person name="Yu Z."/>
            <person name="Zhu L."/>
            <person name="Hu X."/>
            <person name="Shank E.B."/>
            <person name="Swiecicka I."/>
            <person name="Hansen B.M."/>
            <person name="Andrup L."/>
            <person name="Walker B."/>
            <person name="Young S.K."/>
            <person name="Zeng Q."/>
            <person name="Gargeya S."/>
            <person name="Fitzgerald M."/>
            <person name="Haas B."/>
            <person name="Abouelleil A."/>
            <person name="Alvarado L."/>
            <person name="Arachchi H.M."/>
            <person name="Berlin A.M."/>
            <person name="Chapman S.B."/>
            <person name="Dewar J."/>
            <person name="Goldberg J."/>
            <person name="Griggs A."/>
            <person name="Gujja S."/>
            <person name="Hansen M."/>
            <person name="Howarth C."/>
            <person name="Imamovic A."/>
            <person name="Larimer J."/>
            <person name="McCowan C."/>
            <person name="Murphy C."/>
            <person name="Neiman D."/>
            <person name="Pearson M."/>
            <person name="Priest M."/>
            <person name="Roberts A."/>
            <person name="Saif S."/>
            <person name="Shea T."/>
            <person name="Sisk P."/>
            <person name="Sykes S."/>
            <person name="Wortman J."/>
            <person name="Nusbaum C."/>
            <person name="Birren B."/>
        </authorList>
    </citation>
    <scope>NUCLEOTIDE SEQUENCE [LARGE SCALE GENOMIC DNA]</scope>
    <source>
        <strain evidence="1 2">VD196</strain>
    </source>
</reference>
<gene>
    <name evidence="1" type="ORF">IKE_04136</name>
</gene>
<accession>A0A9W5Q1B2</accession>
<protein>
    <submittedName>
        <fullName evidence="1">Uncharacterized protein</fullName>
    </submittedName>
</protein>
<comment type="caution">
    <text evidence="1">The sequence shown here is derived from an EMBL/GenBank/DDBJ whole genome shotgun (WGS) entry which is preliminary data.</text>
</comment>
<dbReference type="AlphaFoldDB" id="A0A9W5Q1B2"/>
<organism evidence="1 2">
    <name type="scientific">Bacillus cereus VD196</name>
    <dbReference type="NCBI Taxonomy" id="1053243"/>
    <lineage>
        <taxon>Bacteria</taxon>
        <taxon>Bacillati</taxon>
        <taxon>Bacillota</taxon>
        <taxon>Bacilli</taxon>
        <taxon>Bacillales</taxon>
        <taxon>Bacillaceae</taxon>
        <taxon>Bacillus</taxon>
        <taxon>Bacillus cereus group</taxon>
    </lineage>
</organism>
<dbReference type="RefSeq" id="WP_016125665.1">
    <property type="nucleotide sequence ID" value="NZ_KB976266.1"/>
</dbReference>
<dbReference type="EMBL" id="AHFL01000031">
    <property type="protein sequence ID" value="EOO64596.1"/>
    <property type="molecule type" value="Genomic_DNA"/>
</dbReference>
<evidence type="ECO:0000313" key="2">
    <source>
        <dbReference type="Proteomes" id="UP000014023"/>
    </source>
</evidence>